<dbReference type="CDD" id="cd01335">
    <property type="entry name" value="Radical_SAM"/>
    <property type="match status" value="1"/>
</dbReference>
<feature type="binding site" evidence="9">
    <location>
        <position position="47"/>
    </location>
    <ligand>
        <name>[4Fe-4S] cluster</name>
        <dbReference type="ChEBI" id="CHEBI:49883"/>
        <label>1</label>
    </ligand>
</feature>
<evidence type="ECO:0000256" key="8">
    <source>
        <dbReference type="ARBA" id="ARBA00047326"/>
    </source>
</evidence>
<dbReference type="SFLD" id="SFLDG01058">
    <property type="entry name" value="lipoyl_synthase_like"/>
    <property type="match status" value="1"/>
</dbReference>
<sequence length="297" mass="32836">MKPPARLPRVPKPSWLRVPSPLHPDVLALRKRLSESGLHTVCEEARCPNIGECFRKGTATFMILGNLCTRACPFCDVDHGKPLPPDPFEPEHVARAVVRMDLRHVVVTSVDRDDLPDGGAGHFVKVIDALRKEARGVKIEILVPDFRGCLPEALDTLSRSLPDFFNHNIETVPRLYRKARPGADYAHSLELLCRFSRAHPDIPVKSGIMLGLGEEDAEVLDVIHDLRAVGCSMLTIGQYLSPSSVHLPVERYVSPAEFSRWESLALQAGFRNVAAGPLVRSSYHAEESASGLIRNIP</sequence>
<proteinExistence type="inferred from homology"/>
<feature type="domain" description="Radical SAM core" evidence="10">
    <location>
        <begin position="54"/>
        <end position="271"/>
    </location>
</feature>
<evidence type="ECO:0000256" key="3">
    <source>
        <dbReference type="ARBA" id="ARBA00022679"/>
    </source>
</evidence>
<evidence type="ECO:0000256" key="4">
    <source>
        <dbReference type="ARBA" id="ARBA00022691"/>
    </source>
</evidence>
<dbReference type="InterPro" id="IPR007197">
    <property type="entry name" value="rSAM"/>
</dbReference>
<dbReference type="InterPro" id="IPR003698">
    <property type="entry name" value="Lipoyl_synth"/>
</dbReference>
<accession>A0A7C3QRX6</accession>
<dbReference type="UniPathway" id="UPA00538">
    <property type="reaction ID" value="UER00593"/>
</dbReference>
<comment type="pathway">
    <text evidence="9">Protein modification; protein lipoylation via endogenous pathway; protein N(6)-(lipoyl)lysine from octanoyl-[acyl-carrier-protein]: step 2/2.</text>
</comment>
<comment type="catalytic activity">
    <reaction evidence="8 9">
        <text>[[Fe-S] cluster scaffold protein carrying a second [4Fe-4S](2+) cluster] + N(6)-octanoyl-L-lysyl-[protein] + 2 oxidized [2Fe-2S]-[ferredoxin] + 2 S-adenosyl-L-methionine + 4 H(+) = [[Fe-S] cluster scaffold protein] + N(6)-[(R)-dihydrolipoyl]-L-lysyl-[protein] + 4 Fe(3+) + 2 hydrogen sulfide + 2 5'-deoxyadenosine + 2 L-methionine + 2 reduced [2Fe-2S]-[ferredoxin]</text>
        <dbReference type="Rhea" id="RHEA:16585"/>
        <dbReference type="Rhea" id="RHEA-COMP:9928"/>
        <dbReference type="Rhea" id="RHEA-COMP:10000"/>
        <dbReference type="Rhea" id="RHEA-COMP:10001"/>
        <dbReference type="Rhea" id="RHEA-COMP:10475"/>
        <dbReference type="Rhea" id="RHEA-COMP:14568"/>
        <dbReference type="Rhea" id="RHEA-COMP:14569"/>
        <dbReference type="ChEBI" id="CHEBI:15378"/>
        <dbReference type="ChEBI" id="CHEBI:17319"/>
        <dbReference type="ChEBI" id="CHEBI:29034"/>
        <dbReference type="ChEBI" id="CHEBI:29919"/>
        <dbReference type="ChEBI" id="CHEBI:33722"/>
        <dbReference type="ChEBI" id="CHEBI:33737"/>
        <dbReference type="ChEBI" id="CHEBI:33738"/>
        <dbReference type="ChEBI" id="CHEBI:57844"/>
        <dbReference type="ChEBI" id="CHEBI:59789"/>
        <dbReference type="ChEBI" id="CHEBI:78809"/>
        <dbReference type="ChEBI" id="CHEBI:83100"/>
        <dbReference type="EC" id="2.8.1.8"/>
    </reaction>
</comment>
<keyword evidence="6 9" id="KW-0408">Iron</keyword>
<dbReference type="GO" id="GO:0009249">
    <property type="term" value="P:protein lipoylation"/>
    <property type="evidence" value="ECO:0007669"/>
    <property type="project" value="UniProtKB-UniRule"/>
</dbReference>
<dbReference type="AlphaFoldDB" id="A0A7C3QRX6"/>
<keyword evidence="3 9" id="KW-0808">Transferase</keyword>
<dbReference type="EMBL" id="DTMM01000097">
    <property type="protein sequence ID" value="HFT93350.1"/>
    <property type="molecule type" value="Genomic_DNA"/>
</dbReference>
<dbReference type="InterPro" id="IPR006638">
    <property type="entry name" value="Elp3/MiaA/NifB-like_rSAM"/>
</dbReference>
<dbReference type="NCBIfam" id="NF004019">
    <property type="entry name" value="PRK05481.1"/>
    <property type="match status" value="1"/>
</dbReference>
<protein>
    <recommendedName>
        <fullName evidence="9">Lipoyl synthase</fullName>
        <ecNumber evidence="9">2.8.1.8</ecNumber>
    </recommendedName>
    <alternativeName>
        <fullName evidence="9">Lip-syn</fullName>
        <shortName evidence="9">LS</shortName>
    </alternativeName>
    <alternativeName>
        <fullName evidence="9">Lipoate synthase</fullName>
    </alternativeName>
    <alternativeName>
        <fullName evidence="9">Lipoic acid synthase</fullName>
    </alternativeName>
    <alternativeName>
        <fullName evidence="9">Sulfur insertion protein LipA</fullName>
    </alternativeName>
</protein>
<reference evidence="11" key="1">
    <citation type="journal article" date="2020" name="mSystems">
        <title>Genome- and Community-Level Interaction Insights into Carbon Utilization and Element Cycling Functions of Hydrothermarchaeota in Hydrothermal Sediment.</title>
        <authorList>
            <person name="Zhou Z."/>
            <person name="Liu Y."/>
            <person name="Xu W."/>
            <person name="Pan J."/>
            <person name="Luo Z.H."/>
            <person name="Li M."/>
        </authorList>
    </citation>
    <scope>NUCLEOTIDE SEQUENCE [LARGE SCALE GENOMIC DNA]</scope>
    <source>
        <strain evidence="11">SpSt-902</strain>
    </source>
</reference>
<dbReference type="GO" id="GO:0005737">
    <property type="term" value="C:cytoplasm"/>
    <property type="evidence" value="ECO:0007669"/>
    <property type="project" value="UniProtKB-SubCell"/>
</dbReference>
<dbReference type="HAMAP" id="MF_00206">
    <property type="entry name" value="Lipoyl_synth"/>
    <property type="match status" value="1"/>
</dbReference>
<comment type="subcellular location">
    <subcellularLocation>
        <location evidence="9">Cytoplasm</location>
    </subcellularLocation>
</comment>
<dbReference type="PROSITE" id="PS51918">
    <property type="entry name" value="RADICAL_SAM"/>
    <property type="match status" value="1"/>
</dbReference>
<evidence type="ECO:0000256" key="7">
    <source>
        <dbReference type="ARBA" id="ARBA00023014"/>
    </source>
</evidence>
<dbReference type="GO" id="GO:0016992">
    <property type="term" value="F:lipoate synthase activity"/>
    <property type="evidence" value="ECO:0007669"/>
    <property type="project" value="UniProtKB-UniRule"/>
</dbReference>
<keyword evidence="7 9" id="KW-0411">Iron-sulfur</keyword>
<dbReference type="Pfam" id="PF04055">
    <property type="entry name" value="Radical_SAM"/>
    <property type="match status" value="1"/>
</dbReference>
<dbReference type="PIRSF" id="PIRSF005963">
    <property type="entry name" value="Lipoyl_synth"/>
    <property type="match status" value="1"/>
</dbReference>
<evidence type="ECO:0000259" key="10">
    <source>
        <dbReference type="PROSITE" id="PS51918"/>
    </source>
</evidence>
<dbReference type="GO" id="GO:0051539">
    <property type="term" value="F:4 iron, 4 sulfur cluster binding"/>
    <property type="evidence" value="ECO:0007669"/>
    <property type="project" value="UniProtKB-UniRule"/>
</dbReference>
<comment type="cofactor">
    <cofactor evidence="9">
        <name>[4Fe-4S] cluster</name>
        <dbReference type="ChEBI" id="CHEBI:49883"/>
    </cofactor>
    <text evidence="9">Binds 2 [4Fe-4S] clusters per subunit. One cluster is coordinated with 3 cysteines and an exchangeable S-adenosyl-L-methionine.</text>
</comment>
<keyword evidence="4 9" id="KW-0949">S-adenosyl-L-methionine</keyword>
<feature type="binding site" evidence="9">
    <location>
        <position position="282"/>
    </location>
    <ligand>
        <name>[4Fe-4S] cluster</name>
        <dbReference type="ChEBI" id="CHEBI:49883"/>
        <label>1</label>
    </ligand>
</feature>
<evidence type="ECO:0000256" key="1">
    <source>
        <dbReference type="ARBA" id="ARBA00022485"/>
    </source>
</evidence>
<dbReference type="SMART" id="SM00729">
    <property type="entry name" value="Elp3"/>
    <property type="match status" value="1"/>
</dbReference>
<dbReference type="FunFam" id="3.20.20.70:FF:000040">
    <property type="entry name" value="Lipoyl synthase"/>
    <property type="match status" value="1"/>
</dbReference>
<dbReference type="NCBIfam" id="NF009544">
    <property type="entry name" value="PRK12928.1"/>
    <property type="match status" value="1"/>
</dbReference>
<comment type="caution">
    <text evidence="11">The sequence shown here is derived from an EMBL/GenBank/DDBJ whole genome shotgun (WGS) entry which is preliminary data.</text>
</comment>
<evidence type="ECO:0000256" key="5">
    <source>
        <dbReference type="ARBA" id="ARBA00022723"/>
    </source>
</evidence>
<dbReference type="EC" id="2.8.1.8" evidence="9"/>
<feature type="binding site" evidence="9">
    <location>
        <position position="72"/>
    </location>
    <ligand>
        <name>[4Fe-4S] cluster</name>
        <dbReference type="ChEBI" id="CHEBI:49883"/>
        <label>2</label>
        <note>4Fe-4S-S-AdoMet</note>
    </ligand>
</feature>
<dbReference type="SFLD" id="SFLDF00271">
    <property type="entry name" value="lipoyl_synthase"/>
    <property type="match status" value="1"/>
</dbReference>
<feature type="binding site" evidence="9">
    <location>
        <position position="75"/>
    </location>
    <ligand>
        <name>[4Fe-4S] cluster</name>
        <dbReference type="ChEBI" id="CHEBI:49883"/>
        <label>2</label>
        <note>4Fe-4S-S-AdoMet</note>
    </ligand>
</feature>
<dbReference type="GO" id="GO:0046872">
    <property type="term" value="F:metal ion binding"/>
    <property type="evidence" value="ECO:0007669"/>
    <property type="project" value="UniProtKB-KW"/>
</dbReference>
<comment type="similarity">
    <text evidence="9">Belongs to the radical SAM superfamily. Lipoyl synthase family.</text>
</comment>
<feature type="binding site" evidence="9">
    <location>
        <position position="42"/>
    </location>
    <ligand>
        <name>[4Fe-4S] cluster</name>
        <dbReference type="ChEBI" id="CHEBI:49883"/>
        <label>1</label>
    </ligand>
</feature>
<keyword evidence="5 9" id="KW-0479">Metal-binding</keyword>
<keyword evidence="1 9" id="KW-0004">4Fe-4S</keyword>
<comment type="function">
    <text evidence="9">Catalyzes the radical-mediated insertion of two sulfur atoms into the C-6 and C-8 positions of the octanoyl moiety bound to the lipoyl domains of lipoate-dependent enzymes, thereby converting the octanoylated domains into lipoylated derivatives.</text>
</comment>
<organism evidence="11">
    <name type="scientific">Leptospirillum ferriphilum</name>
    <dbReference type="NCBI Taxonomy" id="178606"/>
    <lineage>
        <taxon>Bacteria</taxon>
        <taxon>Pseudomonadati</taxon>
        <taxon>Nitrospirota</taxon>
        <taxon>Nitrospiria</taxon>
        <taxon>Nitrospirales</taxon>
        <taxon>Nitrospiraceae</taxon>
        <taxon>Leptospirillum</taxon>
    </lineage>
</organism>
<evidence type="ECO:0000256" key="9">
    <source>
        <dbReference type="HAMAP-Rule" id="MF_00206"/>
    </source>
</evidence>
<evidence type="ECO:0000256" key="6">
    <source>
        <dbReference type="ARBA" id="ARBA00023004"/>
    </source>
</evidence>
<keyword evidence="2 9" id="KW-0963">Cytoplasm</keyword>
<dbReference type="SFLD" id="SFLDS00029">
    <property type="entry name" value="Radical_SAM"/>
    <property type="match status" value="1"/>
</dbReference>
<evidence type="ECO:0000256" key="2">
    <source>
        <dbReference type="ARBA" id="ARBA00022490"/>
    </source>
</evidence>
<dbReference type="SUPFAM" id="SSF102114">
    <property type="entry name" value="Radical SAM enzymes"/>
    <property type="match status" value="1"/>
</dbReference>
<dbReference type="PANTHER" id="PTHR10949:SF0">
    <property type="entry name" value="LIPOYL SYNTHASE, MITOCHONDRIAL"/>
    <property type="match status" value="1"/>
</dbReference>
<name>A0A7C3QRX6_9BACT</name>
<evidence type="ECO:0000313" key="11">
    <source>
        <dbReference type="EMBL" id="HFT93350.1"/>
    </source>
</evidence>
<dbReference type="NCBIfam" id="TIGR00510">
    <property type="entry name" value="lipA"/>
    <property type="match status" value="1"/>
</dbReference>
<gene>
    <name evidence="9 11" type="primary">lipA</name>
    <name evidence="11" type="ORF">ENX03_05310</name>
</gene>
<dbReference type="Gene3D" id="3.20.20.70">
    <property type="entry name" value="Aldolase class I"/>
    <property type="match status" value="1"/>
</dbReference>
<dbReference type="PANTHER" id="PTHR10949">
    <property type="entry name" value="LIPOYL SYNTHASE"/>
    <property type="match status" value="1"/>
</dbReference>
<feature type="binding site" evidence="9">
    <location>
        <position position="53"/>
    </location>
    <ligand>
        <name>[4Fe-4S] cluster</name>
        <dbReference type="ChEBI" id="CHEBI:49883"/>
        <label>1</label>
    </ligand>
</feature>
<dbReference type="InterPro" id="IPR013785">
    <property type="entry name" value="Aldolase_TIM"/>
</dbReference>
<dbReference type="InterPro" id="IPR058240">
    <property type="entry name" value="rSAM_sf"/>
</dbReference>
<feature type="binding site" evidence="9">
    <location>
        <position position="68"/>
    </location>
    <ligand>
        <name>[4Fe-4S] cluster</name>
        <dbReference type="ChEBI" id="CHEBI:49883"/>
        <label>2</label>
        <note>4Fe-4S-S-AdoMet</note>
    </ligand>
</feature>